<proteinExistence type="predicted"/>
<dbReference type="Gene3D" id="1.25.40.20">
    <property type="entry name" value="Ankyrin repeat-containing domain"/>
    <property type="match status" value="1"/>
</dbReference>
<keyword evidence="2" id="KW-0472">Membrane</keyword>
<dbReference type="InParanoid" id="E3M1R9"/>
<keyword evidence="2" id="KW-0812">Transmembrane</keyword>
<evidence type="ECO:0000313" key="4">
    <source>
        <dbReference type="Proteomes" id="UP000008281"/>
    </source>
</evidence>
<dbReference type="SUPFAM" id="SSF52113">
    <property type="entry name" value="BRCT domain"/>
    <property type="match status" value="1"/>
</dbReference>
<dbReference type="GeneID" id="9803815"/>
<dbReference type="RefSeq" id="XP_003110155.2">
    <property type="nucleotide sequence ID" value="XM_003110107.2"/>
</dbReference>
<keyword evidence="2" id="KW-1133">Transmembrane helix</keyword>
<dbReference type="Pfam" id="PF12796">
    <property type="entry name" value="Ank_2"/>
    <property type="match status" value="1"/>
</dbReference>
<keyword evidence="4" id="KW-1185">Reference proteome</keyword>
<evidence type="ECO:0000256" key="2">
    <source>
        <dbReference type="SAM" id="Phobius"/>
    </source>
</evidence>
<dbReference type="InterPro" id="IPR036420">
    <property type="entry name" value="BRCT_dom_sf"/>
</dbReference>
<sequence>MQFPYRYIKPGAVILICITIALIITFITWNGGNKNIESEVIGPSKLIRDHWNLAKLFNIIHLNCGFLSGELTSDETIDKTWSLPDEVSTSKLLSIDLKKLSRDLEALLKTMEKTPWSDVSFEIERSKIMAGFDAIDQKKPFQPIETSELESVFMINWQTFYNGISEMYKNIKDLENNQTVADFKLVNLNASKYLTQLEDVHKIFSHFGSKPTVNSTPIISDDLFNILDLKDLSSAAPQLTHFKLLISKLTELNLVFPQLKFLDTFIAASNVPSEMLMANSTDIFSNEEGSFLRKIFKNEDGLKSLLIAISPIDKYVAGISRLADVLPKHPIKPEIINSFVLQKEIKKNLKLLETTLSPHGCFDRDLIDRLSKLPNKNDVNLNHKAWSDAMTSLQQNFYILFSEKFRETYQNSSEKLQAEIHNITGPSLNSLVSNENFETVKTFIFEMKKFSKTMMDYTLSYSKEKEKVKIQRKVFQDWINSTLFDNSYPTCLEQELDFPILHTFSSFHKTIGILRDGSDIENLIRNSIHSMRQAQDLIRELTRVSTRISRLPASHNSNELCQRMKKKKLLEFEQGVEYLKLKFEVLKQKDQVQNLSSYEDVVVEHASTIQDRNHRKYMIEDYFQYLKANEPNITEMFQQIENLEQIHLTEDWNSLSSLSRIHEMAAEITSPIDWVGMNEVMEEIVMEGENNTNLTDALKITRELAKKSVDLDLEQTAFKDSITLLKDMNKDFNEFFEWSKPKPIGSWKSFFKNILIITTSALLLIGTIVFLILMAKQPTRNRRITAEDRASDPDFQVNEKNEPFWPQLLQTSRLAINQRDENGYTQLFLAVEYKDYELAKVLIEQGAAIDAACGPKYRSALQQAAKCGERKIVELLLKNGADRKCRDSEGKNSKRLCSSQNYTESAFAKYYNYKHIQQIPCLKRDFYVLIVERAKFDERLLEFLPDGMEVVYGYREGEVDLGDFTHFVMGPSAEGAKDIVMDLNHMLTFEILSKPGVIVSMEWLYACIDDPNLVFADWKFLLTDVTFEEKTHHDVITRIKNDIHRLRPPLLHDCEITILPTRNRIMKADRDIWIRIIESFGGKYTTSPYPALPNQPPYHYTREKMAPTLTRSIVLYFGDSVIEERWTWPENCISLIGMGWLPESIVRYQLLRPDDRCLSNEPDFMKLQMIRDI</sequence>
<feature type="repeat" description="ANK" evidence="1">
    <location>
        <begin position="822"/>
        <end position="854"/>
    </location>
</feature>
<organism evidence="4">
    <name type="scientific">Caenorhabditis remanei</name>
    <name type="common">Caenorhabditis vulgaris</name>
    <dbReference type="NCBI Taxonomy" id="31234"/>
    <lineage>
        <taxon>Eukaryota</taxon>
        <taxon>Metazoa</taxon>
        <taxon>Ecdysozoa</taxon>
        <taxon>Nematoda</taxon>
        <taxon>Chromadorea</taxon>
        <taxon>Rhabditida</taxon>
        <taxon>Rhabditina</taxon>
        <taxon>Rhabditomorpha</taxon>
        <taxon>Rhabditoidea</taxon>
        <taxon>Rhabditidae</taxon>
        <taxon>Peloderinae</taxon>
        <taxon>Caenorhabditis</taxon>
    </lineage>
</organism>
<name>E3M1R9_CAERE</name>
<dbReference type="eggNOG" id="ENOG502T363">
    <property type="taxonomic scope" value="Eukaryota"/>
</dbReference>
<protein>
    <submittedName>
        <fullName evidence="3">Uncharacterized protein</fullName>
    </submittedName>
</protein>
<dbReference type="AlphaFoldDB" id="E3M1R9"/>
<dbReference type="PANTHER" id="PTHR22956:SF15">
    <property type="entry name" value="DOMAIN OF UNKNOWN FUNCTION WSN DOMAIN-CONTAINING PROTEIN"/>
    <property type="match status" value="1"/>
</dbReference>
<evidence type="ECO:0000313" key="3">
    <source>
        <dbReference type="EMBL" id="EFO88944.1"/>
    </source>
</evidence>
<dbReference type="PROSITE" id="PS50297">
    <property type="entry name" value="ANK_REP_REGION"/>
    <property type="match status" value="2"/>
</dbReference>
<dbReference type="EMBL" id="DS268421">
    <property type="protein sequence ID" value="EFO88944.1"/>
    <property type="molecule type" value="Genomic_DNA"/>
</dbReference>
<feature type="repeat" description="ANK" evidence="1">
    <location>
        <begin position="856"/>
        <end position="888"/>
    </location>
</feature>
<dbReference type="InterPro" id="IPR002110">
    <property type="entry name" value="Ankyrin_rpt"/>
</dbReference>
<dbReference type="SMART" id="SM00248">
    <property type="entry name" value="ANK"/>
    <property type="match status" value="2"/>
</dbReference>
<dbReference type="PANTHER" id="PTHR22956">
    <property type="entry name" value="ANKYRIN REPEAT-CONTAINING PROTEIN F37A4.4-RELATED-RELATED"/>
    <property type="match status" value="1"/>
</dbReference>
<feature type="transmembrane region" description="Helical" evidence="2">
    <location>
        <begin position="12"/>
        <end position="29"/>
    </location>
</feature>
<dbReference type="InterPro" id="IPR001589">
    <property type="entry name" value="Actinin_actin-bd_CS"/>
</dbReference>
<dbReference type="InterPro" id="IPR053345">
    <property type="entry name" value="Ankyrin_repeat-containing"/>
</dbReference>
<evidence type="ECO:0000256" key="1">
    <source>
        <dbReference type="PROSITE-ProRule" id="PRU00023"/>
    </source>
</evidence>
<gene>
    <name evidence="3" type="ORF">CRE_06607</name>
</gene>
<dbReference type="PROSITE" id="PS50088">
    <property type="entry name" value="ANK_REPEAT"/>
    <property type="match status" value="2"/>
</dbReference>
<keyword evidence="1" id="KW-0040">ANK repeat</keyword>
<feature type="transmembrane region" description="Helical" evidence="2">
    <location>
        <begin position="750"/>
        <end position="773"/>
    </location>
</feature>
<dbReference type="SUPFAM" id="SSF48403">
    <property type="entry name" value="Ankyrin repeat"/>
    <property type="match status" value="1"/>
</dbReference>
<dbReference type="STRING" id="31234.E3M1R9"/>
<dbReference type="Proteomes" id="UP000008281">
    <property type="component" value="Unassembled WGS sequence"/>
</dbReference>
<dbReference type="HOGENOM" id="CLU_273872_0_0_1"/>
<reference evidence="3" key="1">
    <citation type="submission" date="2007-07" db="EMBL/GenBank/DDBJ databases">
        <title>PCAP assembly of the Caenorhabditis remanei genome.</title>
        <authorList>
            <consortium name="The Caenorhabditis remanei Sequencing Consortium"/>
            <person name="Wilson R.K."/>
        </authorList>
    </citation>
    <scope>NUCLEOTIDE SEQUENCE [LARGE SCALE GENOMIC DNA]</scope>
    <source>
        <strain evidence="3">PB4641</strain>
    </source>
</reference>
<accession>E3M1R9</accession>
<dbReference type="InterPro" id="IPR036770">
    <property type="entry name" value="Ankyrin_rpt-contain_sf"/>
</dbReference>
<dbReference type="OrthoDB" id="5871714at2759"/>
<dbReference type="CTD" id="9803815"/>
<dbReference type="KEGG" id="crq:GCK72_006893"/>
<dbReference type="PROSITE" id="PS00019">
    <property type="entry name" value="ACTININ_1"/>
    <property type="match status" value="1"/>
</dbReference>